<feature type="region of interest" description="Disordered" evidence="10">
    <location>
        <begin position="189"/>
        <end position="314"/>
    </location>
</feature>
<dbReference type="InterPro" id="IPR011009">
    <property type="entry name" value="Kinase-like_dom_sf"/>
</dbReference>
<evidence type="ECO:0000256" key="6">
    <source>
        <dbReference type="ARBA" id="ARBA00023157"/>
    </source>
</evidence>
<dbReference type="InterPro" id="IPR004166">
    <property type="entry name" value="a-kinase_dom"/>
</dbReference>
<dbReference type="SUPFAM" id="SSF48726">
    <property type="entry name" value="Immunoglobulin"/>
    <property type="match status" value="1"/>
</dbReference>
<keyword evidence="3" id="KW-0723">Serine/threonine-protein kinase</keyword>
<dbReference type="PANTHER" id="PTHR47091:SF1">
    <property type="entry name" value="ALPHA-PROTEIN KINASE 3"/>
    <property type="match status" value="1"/>
</dbReference>
<evidence type="ECO:0000256" key="10">
    <source>
        <dbReference type="SAM" id="MobiDB-lite"/>
    </source>
</evidence>
<feature type="compositionally biased region" description="Basic and acidic residues" evidence="10">
    <location>
        <begin position="387"/>
        <end position="408"/>
    </location>
</feature>
<dbReference type="CDD" id="cd16973">
    <property type="entry name" value="Alpha_kinase_ALPK3"/>
    <property type="match status" value="1"/>
</dbReference>
<dbReference type="Gene3D" id="2.60.40.10">
    <property type="entry name" value="Immunoglobulins"/>
    <property type="match status" value="1"/>
</dbReference>
<dbReference type="GO" id="GO:0005634">
    <property type="term" value="C:nucleus"/>
    <property type="evidence" value="ECO:0007669"/>
    <property type="project" value="TreeGrafter"/>
</dbReference>
<evidence type="ECO:0000259" key="11">
    <source>
        <dbReference type="PROSITE" id="PS50835"/>
    </source>
</evidence>
<dbReference type="Pfam" id="PF02816">
    <property type="entry name" value="Alpha_kinase"/>
    <property type="match status" value="1"/>
</dbReference>
<keyword evidence="6" id="KW-1015">Disulfide bond</keyword>
<evidence type="ECO:0000256" key="9">
    <source>
        <dbReference type="ARBA" id="ARBA00048679"/>
    </source>
</evidence>
<dbReference type="InterPro" id="IPR007110">
    <property type="entry name" value="Ig-like_dom"/>
</dbReference>
<dbReference type="AlphaFoldDB" id="Q4RER5"/>
<evidence type="ECO:0000256" key="3">
    <source>
        <dbReference type="ARBA" id="ARBA00022527"/>
    </source>
</evidence>
<evidence type="ECO:0000256" key="8">
    <source>
        <dbReference type="ARBA" id="ARBA00047899"/>
    </source>
</evidence>
<dbReference type="GO" id="GO:0005524">
    <property type="term" value="F:ATP binding"/>
    <property type="evidence" value="ECO:0007669"/>
    <property type="project" value="InterPro"/>
</dbReference>
<dbReference type="Pfam" id="PF07679">
    <property type="entry name" value="I-set"/>
    <property type="match status" value="1"/>
</dbReference>
<comment type="catalytic activity">
    <reaction evidence="9">
        <text>L-seryl-[protein] + ATP = O-phospho-L-seryl-[protein] + ADP + H(+)</text>
        <dbReference type="Rhea" id="RHEA:17989"/>
        <dbReference type="Rhea" id="RHEA-COMP:9863"/>
        <dbReference type="Rhea" id="RHEA-COMP:11604"/>
        <dbReference type="ChEBI" id="CHEBI:15378"/>
        <dbReference type="ChEBI" id="CHEBI:29999"/>
        <dbReference type="ChEBI" id="CHEBI:30616"/>
        <dbReference type="ChEBI" id="CHEBI:83421"/>
        <dbReference type="ChEBI" id="CHEBI:456216"/>
        <dbReference type="EC" id="2.7.11.1"/>
    </reaction>
</comment>
<dbReference type="GO" id="GO:0004674">
    <property type="term" value="F:protein serine/threonine kinase activity"/>
    <property type="evidence" value="ECO:0007669"/>
    <property type="project" value="UniProtKB-KW"/>
</dbReference>
<name>Q4RER5_TETNG</name>
<feature type="region of interest" description="Disordered" evidence="10">
    <location>
        <begin position="44"/>
        <end position="88"/>
    </location>
</feature>
<evidence type="ECO:0000313" key="13">
    <source>
        <dbReference type="EMBL" id="CAG13117.1"/>
    </source>
</evidence>
<feature type="domain" description="Alpha-type protein kinase" evidence="12">
    <location>
        <begin position="838"/>
        <end position="1097"/>
    </location>
</feature>
<dbReference type="InterPro" id="IPR013783">
    <property type="entry name" value="Ig-like_fold"/>
</dbReference>
<evidence type="ECO:0000256" key="2">
    <source>
        <dbReference type="ARBA" id="ARBA00012513"/>
    </source>
</evidence>
<dbReference type="EC" id="2.7.11.1" evidence="2"/>
<dbReference type="OrthoDB" id="301415at2759"/>
<dbReference type="KEGG" id="tng:GSTEN00035649G001"/>
<dbReference type="InterPro" id="IPR013098">
    <property type="entry name" value="Ig_I-set"/>
</dbReference>
<comment type="similarity">
    <text evidence="1">Belongs to the protein kinase superfamily. Alpha-type protein kinase family. ALPK subfamily.</text>
</comment>
<evidence type="ECO:0000256" key="1">
    <source>
        <dbReference type="ARBA" id="ARBA00008651"/>
    </source>
</evidence>
<dbReference type="PROSITE" id="PS50835">
    <property type="entry name" value="IG_LIKE"/>
    <property type="match status" value="1"/>
</dbReference>
<feature type="compositionally biased region" description="Basic and acidic residues" evidence="10">
    <location>
        <begin position="219"/>
        <end position="243"/>
    </location>
</feature>
<proteinExistence type="inferred from homology"/>
<evidence type="ECO:0000259" key="12">
    <source>
        <dbReference type="PROSITE" id="PS51158"/>
    </source>
</evidence>
<feature type="region of interest" description="Disordered" evidence="10">
    <location>
        <begin position="344"/>
        <end position="503"/>
    </location>
</feature>
<feature type="non-terminal residue" evidence="13">
    <location>
        <position position="1153"/>
    </location>
</feature>
<dbReference type="SMART" id="SM00811">
    <property type="entry name" value="Alpha_kinase"/>
    <property type="match status" value="1"/>
</dbReference>
<feature type="compositionally biased region" description="Basic and acidic residues" evidence="10">
    <location>
        <begin position="474"/>
        <end position="485"/>
    </location>
</feature>
<comment type="catalytic activity">
    <reaction evidence="8">
        <text>L-threonyl-[protein] + ATP = O-phospho-L-threonyl-[protein] + ADP + H(+)</text>
        <dbReference type="Rhea" id="RHEA:46608"/>
        <dbReference type="Rhea" id="RHEA-COMP:11060"/>
        <dbReference type="Rhea" id="RHEA-COMP:11605"/>
        <dbReference type="ChEBI" id="CHEBI:15378"/>
        <dbReference type="ChEBI" id="CHEBI:30013"/>
        <dbReference type="ChEBI" id="CHEBI:30616"/>
        <dbReference type="ChEBI" id="CHEBI:61977"/>
        <dbReference type="ChEBI" id="CHEBI:456216"/>
        <dbReference type="EC" id="2.7.11.1"/>
    </reaction>
</comment>
<evidence type="ECO:0000256" key="5">
    <source>
        <dbReference type="ARBA" id="ARBA00022777"/>
    </source>
</evidence>
<feature type="region of interest" description="Disordered" evidence="10">
    <location>
        <begin position="147"/>
        <end position="171"/>
    </location>
</feature>
<dbReference type="HOGENOM" id="CLU_105454_0_0_1"/>
<gene>
    <name evidence="13" type="ORF">GSTENG00035649001</name>
</gene>
<feature type="domain" description="Ig-like" evidence="11">
    <location>
        <begin position="721"/>
        <end position="810"/>
    </location>
</feature>
<evidence type="ECO:0000256" key="7">
    <source>
        <dbReference type="ARBA" id="ARBA00023319"/>
    </source>
</evidence>
<feature type="compositionally biased region" description="Basic and acidic residues" evidence="10">
    <location>
        <begin position="45"/>
        <end position="69"/>
    </location>
</feature>
<reference evidence="13" key="1">
    <citation type="journal article" date="2004" name="Nature">
        <title>Genome duplication in the teleost fish Tetraodon nigroviridis reveals the early vertebrate proto-karyotype.</title>
        <authorList>
            <person name="Jaillon O."/>
            <person name="Aury J.-M."/>
            <person name="Brunet F."/>
            <person name="Petit J.-L."/>
            <person name="Stange-Thomann N."/>
            <person name="Mauceli E."/>
            <person name="Bouneau L."/>
            <person name="Fischer C."/>
            <person name="Ozouf-Costaz C."/>
            <person name="Bernot A."/>
            <person name="Nicaud S."/>
            <person name="Jaffe D."/>
            <person name="Fisher S."/>
            <person name="Lutfalla G."/>
            <person name="Dossat C."/>
            <person name="Segurens B."/>
            <person name="Dasilva C."/>
            <person name="Salanoubat M."/>
            <person name="Levy M."/>
            <person name="Boudet N."/>
            <person name="Castellano S."/>
            <person name="Anthouard V."/>
            <person name="Jubin C."/>
            <person name="Castelli V."/>
            <person name="Katinka M."/>
            <person name="Vacherie B."/>
            <person name="Biemont C."/>
            <person name="Skalli Z."/>
            <person name="Cattolico L."/>
            <person name="Poulain J."/>
            <person name="De Berardinis V."/>
            <person name="Cruaud C."/>
            <person name="Duprat S."/>
            <person name="Brottier P."/>
            <person name="Coutanceau J.-P."/>
            <person name="Gouzy J."/>
            <person name="Parra G."/>
            <person name="Lardier G."/>
            <person name="Chapple C."/>
            <person name="McKernan K.J."/>
            <person name="McEwan P."/>
            <person name="Bosak S."/>
            <person name="Kellis M."/>
            <person name="Volff J.-N."/>
            <person name="Guigo R."/>
            <person name="Zody M.C."/>
            <person name="Mesirov J."/>
            <person name="Lindblad-Toh K."/>
            <person name="Birren B."/>
            <person name="Nusbaum C."/>
            <person name="Kahn D."/>
            <person name="Robinson-Rechavi M."/>
            <person name="Laudet V."/>
            <person name="Schachter V."/>
            <person name="Quetier F."/>
            <person name="Saurin W."/>
            <person name="Scarpelli C."/>
            <person name="Wincker P."/>
            <person name="Lander E.S."/>
            <person name="Weissenbach J."/>
            <person name="Roest Crollius H."/>
        </authorList>
    </citation>
    <scope>NUCLEOTIDE SEQUENCE [LARGE SCALE GENOMIC DNA]</scope>
</reference>
<comment type="caution">
    <text evidence="13">The sequence shown here is derived from an EMBL/GenBank/DDBJ whole genome shotgun (WGS) entry which is preliminary data.</text>
</comment>
<sequence>MAQLTEDIQPSFERTLKSKAVFGVLEVGDMNEYKIHQRFFSKLKQKAENKKKTETEAQGKKNEDKENIQKKMQISPERPPRKRHVLPPVTTPAIKEAVAVVQQEVAAGINGVNTDVREAGNAPFKDNEPDKDETLSEKVLATKKPKISNGVDAGVDGSNLSSKSQELRNGGENCYDGGISLAQFLAETLQSQTSEEKPSSGYVKEMSTEVDLTAPNASRVKDFLFGRSKKDSSDHITNKDRIVSHSSASPAEMPPSFQLQQESQACPPVAEDAVPMEIDKTEEPRDDFQAQDVSMGLQGSRHENSIQQPPANKSKLEILEGAKGQRVETANDAAASVEISVVPESCSPASGRLRKKDMSKKEESTTDGVEEGSEGHGVGSILSPVLDFRRNEHRSNLKDAYVQEREVSSGKTQKKRKVELVEGEAGSLVEEDKEEKKEKKEEEEVEHGSIAQAKSSEAQKNRPPGDIPKIHRSSRGDLPEFDKVQADTGTDQKPVNVIDQKPTTVIDQKPAKVIDQKPTTVIDQKPTTVIDQKPAKVIDQKPTTVIDQKPGKVIDQKPTTVIDQKPGKVIDQKPTTVIDQKPGKVIDQKPTTLIDQKPGKVIDQKPTTVIDQKPGKVIDQKPTTVIDQKPAKVIDQKPTTVIDQKPGKVIDQKPTTVIDQKPAKVIDQKPTTVIDQKPAKVINRKPTTVINQKLATVIDQKQAKVIDQKSATVINQKPAKPHRSSWKIRAEPFPDASGHLKLWCQFFNVLIDSTIKWFRDEEEILQVKRSGGDESQVALAIVLATSQDCGVYGCSISNEYGADTTDFLLSVDVLSQILLKDELEVGEEIEMTPLLFTKGLADCGSWGEKYFGRIMTETVHAGGGCTHKASRVRVIYGLDPIFESGSNCIVKVGNPIAYGTKQESNLAERNGAITKQVSGFYHSVVYHCPPRKSNSVFNCDLCCQECKVQNMIREYCKIFAAEARVNENFGFSLEVIPRYLIYRPANSVPYATVEADLKSQCLKYCTMDPKGKLITQTGSEVEQKCSTFQHWIHQWTHGNLLVTQMEGVECKLTNIGVVTKSKGYQGLTESSSPEVFEQFLTHHQCNYYCGLLGLVPLKTLESPQQPKMKGSRSPLLTRKLGSSSPQTQRKGHSPQMSRKANSSPKVARKAQET</sequence>
<feature type="region of interest" description="Disordered" evidence="10">
    <location>
        <begin position="1103"/>
        <end position="1153"/>
    </location>
</feature>
<dbReference type="SUPFAM" id="SSF56112">
    <property type="entry name" value="Protein kinase-like (PK-like)"/>
    <property type="match status" value="1"/>
</dbReference>
<dbReference type="InterPro" id="IPR036179">
    <property type="entry name" value="Ig-like_dom_sf"/>
</dbReference>
<dbReference type="GO" id="GO:0055013">
    <property type="term" value="P:cardiac muscle cell development"/>
    <property type="evidence" value="ECO:0007669"/>
    <property type="project" value="TreeGrafter"/>
</dbReference>
<keyword evidence="5" id="KW-0418">Kinase</keyword>
<dbReference type="PROSITE" id="PS51158">
    <property type="entry name" value="ALPHA_KINASE"/>
    <property type="match status" value="1"/>
</dbReference>
<protein>
    <recommendedName>
        <fullName evidence="2">non-specific serine/threonine protein kinase</fullName>
        <ecNumber evidence="2">2.7.11.1</ecNumber>
    </recommendedName>
</protein>
<dbReference type="Gene3D" id="3.20.200.10">
    <property type="entry name" value="MHCK/EF2 kinase"/>
    <property type="match status" value="1"/>
</dbReference>
<dbReference type="EMBL" id="CAAE01015122">
    <property type="protein sequence ID" value="CAG13117.1"/>
    <property type="molecule type" value="Genomic_DNA"/>
</dbReference>
<keyword evidence="7" id="KW-0393">Immunoglobulin domain</keyword>
<dbReference type="PANTHER" id="PTHR47091">
    <property type="entry name" value="ALPHA-PROTEIN KINASE 2-RELATED"/>
    <property type="match status" value="1"/>
</dbReference>
<reference evidence="13" key="2">
    <citation type="submission" date="2004-02" db="EMBL/GenBank/DDBJ databases">
        <authorList>
            <consortium name="Genoscope"/>
            <consortium name="Whitehead Institute Centre for Genome Research"/>
        </authorList>
    </citation>
    <scope>NUCLEOTIDE SEQUENCE</scope>
</reference>
<feature type="compositionally biased region" description="Basic and acidic residues" evidence="10">
    <location>
        <begin position="277"/>
        <end position="288"/>
    </location>
</feature>
<accession>Q4RER5</accession>
<keyword evidence="4" id="KW-0808">Transferase</keyword>
<evidence type="ECO:0000256" key="4">
    <source>
        <dbReference type="ARBA" id="ARBA00022679"/>
    </source>
</evidence>
<feature type="compositionally biased region" description="Polar residues" evidence="10">
    <location>
        <begin position="1120"/>
        <end position="1144"/>
    </location>
</feature>
<organism evidence="13">
    <name type="scientific">Tetraodon nigroviridis</name>
    <name type="common">Spotted green pufferfish</name>
    <name type="synonym">Chelonodon nigroviridis</name>
    <dbReference type="NCBI Taxonomy" id="99883"/>
    <lineage>
        <taxon>Eukaryota</taxon>
        <taxon>Metazoa</taxon>
        <taxon>Chordata</taxon>
        <taxon>Craniata</taxon>
        <taxon>Vertebrata</taxon>
        <taxon>Euteleostomi</taxon>
        <taxon>Actinopterygii</taxon>
        <taxon>Neopterygii</taxon>
        <taxon>Teleostei</taxon>
        <taxon>Neoteleostei</taxon>
        <taxon>Acanthomorphata</taxon>
        <taxon>Eupercaria</taxon>
        <taxon>Tetraodontiformes</taxon>
        <taxon>Tetradontoidea</taxon>
        <taxon>Tetraodontidae</taxon>
        <taxon>Tetraodon</taxon>
    </lineage>
</organism>